<feature type="disulfide bond" evidence="2">
    <location>
        <begin position="60"/>
        <end position="86"/>
    </location>
</feature>
<protein>
    <recommendedName>
        <fullName evidence="3">P-type domain-containing protein</fullName>
    </recommendedName>
</protein>
<evidence type="ECO:0000313" key="6">
    <source>
        <dbReference type="Proteomes" id="UP000014760"/>
    </source>
</evidence>
<evidence type="ECO:0000313" key="5">
    <source>
        <dbReference type="EnsemblMetazoa" id="CapteP87401"/>
    </source>
</evidence>
<dbReference type="Gene3D" id="4.10.110.10">
    <property type="entry name" value="Spasmolytic Protein, domain 1"/>
    <property type="match status" value="2"/>
</dbReference>
<comment type="caution">
    <text evidence="2">Lacks conserved residue(s) required for the propagation of feature annotation.</text>
</comment>
<dbReference type="OrthoDB" id="5946378at2759"/>
<feature type="non-terminal residue" evidence="4">
    <location>
        <position position="99"/>
    </location>
</feature>
<feature type="disulfide bond" evidence="2">
    <location>
        <begin position="70"/>
        <end position="85"/>
    </location>
</feature>
<dbReference type="HOGENOM" id="CLU_161058_0_0_1"/>
<dbReference type="EnsemblMetazoa" id="CapteT87401">
    <property type="protein sequence ID" value="CapteP87401"/>
    <property type="gene ID" value="CapteG87401"/>
</dbReference>
<proteinExistence type="predicted"/>
<dbReference type="EMBL" id="KB309179">
    <property type="protein sequence ID" value="ELT95273.1"/>
    <property type="molecule type" value="Genomic_DNA"/>
</dbReference>
<reference evidence="6" key="1">
    <citation type="submission" date="2012-12" db="EMBL/GenBank/DDBJ databases">
        <authorList>
            <person name="Hellsten U."/>
            <person name="Grimwood J."/>
            <person name="Chapman J.A."/>
            <person name="Shapiro H."/>
            <person name="Aerts A."/>
            <person name="Otillar R.P."/>
            <person name="Terry A.Y."/>
            <person name="Boore J.L."/>
            <person name="Simakov O."/>
            <person name="Marletaz F."/>
            <person name="Cho S.-J."/>
            <person name="Edsinger-Gonzales E."/>
            <person name="Havlak P."/>
            <person name="Kuo D.-H."/>
            <person name="Larsson T."/>
            <person name="Lv J."/>
            <person name="Arendt D."/>
            <person name="Savage R."/>
            <person name="Osoegawa K."/>
            <person name="de Jong P."/>
            <person name="Lindberg D.R."/>
            <person name="Seaver E.C."/>
            <person name="Weisblat D.A."/>
            <person name="Putnam N.H."/>
            <person name="Grigoriev I.V."/>
            <person name="Rokhsar D.S."/>
        </authorList>
    </citation>
    <scope>NUCLEOTIDE SEQUENCE</scope>
    <source>
        <strain evidence="6">I ESC-2004</strain>
    </source>
</reference>
<dbReference type="Pfam" id="PF00088">
    <property type="entry name" value="Trefoil"/>
    <property type="match status" value="2"/>
</dbReference>
<dbReference type="EMBL" id="AMQN01011915">
    <property type="status" value="NOT_ANNOTATED_CDS"/>
    <property type="molecule type" value="Genomic_DNA"/>
</dbReference>
<dbReference type="CDD" id="cd00111">
    <property type="entry name" value="Trefoil"/>
    <property type="match status" value="2"/>
</dbReference>
<evidence type="ECO:0000313" key="4">
    <source>
        <dbReference type="EMBL" id="ELT95273.1"/>
    </source>
</evidence>
<dbReference type="AlphaFoldDB" id="R7TN35"/>
<keyword evidence="6" id="KW-1185">Reference proteome</keyword>
<organism evidence="4">
    <name type="scientific">Capitella teleta</name>
    <name type="common">Polychaete worm</name>
    <dbReference type="NCBI Taxonomy" id="283909"/>
    <lineage>
        <taxon>Eukaryota</taxon>
        <taxon>Metazoa</taxon>
        <taxon>Spiralia</taxon>
        <taxon>Lophotrochozoa</taxon>
        <taxon>Annelida</taxon>
        <taxon>Polychaeta</taxon>
        <taxon>Sedentaria</taxon>
        <taxon>Scolecida</taxon>
        <taxon>Capitellidae</taxon>
        <taxon>Capitella</taxon>
    </lineage>
</organism>
<evidence type="ECO:0000256" key="1">
    <source>
        <dbReference type="ARBA" id="ARBA00023157"/>
    </source>
</evidence>
<name>R7TN35_CAPTE</name>
<keyword evidence="1 2" id="KW-1015">Disulfide bond</keyword>
<reference evidence="4 6" key="2">
    <citation type="journal article" date="2013" name="Nature">
        <title>Insights into bilaterian evolution from three spiralian genomes.</title>
        <authorList>
            <person name="Simakov O."/>
            <person name="Marletaz F."/>
            <person name="Cho S.J."/>
            <person name="Edsinger-Gonzales E."/>
            <person name="Havlak P."/>
            <person name="Hellsten U."/>
            <person name="Kuo D.H."/>
            <person name="Larsson T."/>
            <person name="Lv J."/>
            <person name="Arendt D."/>
            <person name="Savage R."/>
            <person name="Osoegawa K."/>
            <person name="de Jong P."/>
            <person name="Grimwood J."/>
            <person name="Chapman J.A."/>
            <person name="Shapiro H."/>
            <person name="Aerts A."/>
            <person name="Otillar R.P."/>
            <person name="Terry A.Y."/>
            <person name="Boore J.L."/>
            <person name="Grigoriev I.V."/>
            <person name="Lindberg D.R."/>
            <person name="Seaver E.C."/>
            <person name="Weisblat D.A."/>
            <person name="Putnam N.H."/>
            <person name="Rokhsar D.S."/>
        </authorList>
    </citation>
    <scope>NUCLEOTIDE SEQUENCE</scope>
    <source>
        <strain evidence="4 6">I ESC-2004</strain>
    </source>
</reference>
<dbReference type="SUPFAM" id="SSF57492">
    <property type="entry name" value="Trefoil"/>
    <property type="match status" value="2"/>
</dbReference>
<reference evidence="5" key="3">
    <citation type="submission" date="2015-06" db="UniProtKB">
        <authorList>
            <consortium name="EnsemblMetazoa"/>
        </authorList>
    </citation>
    <scope>IDENTIFICATION</scope>
</reference>
<evidence type="ECO:0000259" key="3">
    <source>
        <dbReference type="PROSITE" id="PS51448"/>
    </source>
</evidence>
<evidence type="ECO:0000256" key="2">
    <source>
        <dbReference type="PROSITE-ProRule" id="PRU00779"/>
    </source>
</evidence>
<dbReference type="Proteomes" id="UP000014760">
    <property type="component" value="Unassembled WGS sequence"/>
</dbReference>
<dbReference type="PANTHER" id="PTHR13826:SF14">
    <property type="entry name" value="TREFOIL FACTOR 2"/>
    <property type="match status" value="1"/>
</dbReference>
<dbReference type="GO" id="GO:0005615">
    <property type="term" value="C:extracellular space"/>
    <property type="evidence" value="ECO:0007669"/>
    <property type="project" value="TreeGrafter"/>
</dbReference>
<feature type="domain" description="P-type" evidence="3">
    <location>
        <begin position="58"/>
        <end position="99"/>
    </location>
</feature>
<gene>
    <name evidence="4" type="ORF">CAPTEDRAFT_87401</name>
</gene>
<dbReference type="PROSITE" id="PS51448">
    <property type="entry name" value="P_TREFOIL_2"/>
    <property type="match status" value="2"/>
</dbReference>
<dbReference type="PANTHER" id="PTHR13826">
    <property type="entry name" value="INTESTINAL TREFOIL FACTOR-RELATED"/>
    <property type="match status" value="1"/>
</dbReference>
<feature type="domain" description="P-type" evidence="3">
    <location>
        <begin position="1"/>
        <end position="36"/>
    </location>
</feature>
<dbReference type="InterPro" id="IPR044913">
    <property type="entry name" value="P_trefoil_dom_sf"/>
</dbReference>
<dbReference type="InterPro" id="IPR000519">
    <property type="entry name" value="P_trefoil_dom"/>
</dbReference>
<dbReference type="SMART" id="SM00018">
    <property type="entry name" value="PD"/>
    <property type="match status" value="2"/>
</dbReference>
<feature type="disulfide bond" evidence="2">
    <location>
        <begin position="4"/>
        <end position="19"/>
    </location>
</feature>
<feature type="non-terminal residue" evidence="4">
    <location>
        <position position="1"/>
    </location>
</feature>
<dbReference type="InterPro" id="IPR017994">
    <property type="entry name" value="P_trefoil_chordata"/>
</dbReference>
<sequence length="99" mass="11142">RLDCGAYGINEEGCYSRGCCWGESTQSGVPWCYHSVRKSTSEQSKHNCNSFSQATMKPGCLMNNEERAECGWYGIRKHQCMAKGCCWQPNSNPSAPWCF</sequence>
<accession>R7TN35</accession>
<dbReference type="STRING" id="283909.R7TN35"/>
<dbReference type="OMA" id="ITSEQCF"/>